<accession>A0ABU7KH47</accession>
<dbReference type="Pfam" id="PF00440">
    <property type="entry name" value="TetR_N"/>
    <property type="match status" value="1"/>
</dbReference>
<dbReference type="SUPFAM" id="SSF48498">
    <property type="entry name" value="Tetracyclin repressor-like, C-terminal domain"/>
    <property type="match status" value="1"/>
</dbReference>
<dbReference type="InterPro" id="IPR001647">
    <property type="entry name" value="HTH_TetR"/>
</dbReference>
<dbReference type="InterPro" id="IPR009057">
    <property type="entry name" value="Homeodomain-like_sf"/>
</dbReference>
<dbReference type="EMBL" id="JAUZMY010000053">
    <property type="protein sequence ID" value="MEE2041535.1"/>
    <property type="molecule type" value="Genomic_DNA"/>
</dbReference>
<dbReference type="PROSITE" id="PS50977">
    <property type="entry name" value="HTH_TETR_2"/>
    <property type="match status" value="1"/>
</dbReference>
<comment type="caution">
    <text evidence="4">The sequence shown here is derived from an EMBL/GenBank/DDBJ whole genome shotgun (WGS) entry which is preliminary data.</text>
</comment>
<proteinExistence type="predicted"/>
<evidence type="ECO:0000313" key="5">
    <source>
        <dbReference type="Proteomes" id="UP001356095"/>
    </source>
</evidence>
<dbReference type="RefSeq" id="WP_330095292.1">
    <property type="nucleotide sequence ID" value="NZ_JAUZMY010000053.1"/>
</dbReference>
<dbReference type="Gene3D" id="1.10.357.10">
    <property type="entry name" value="Tetracycline Repressor, domain 2"/>
    <property type="match status" value="1"/>
</dbReference>
<evidence type="ECO:0000256" key="2">
    <source>
        <dbReference type="PROSITE-ProRule" id="PRU00335"/>
    </source>
</evidence>
<dbReference type="InterPro" id="IPR050109">
    <property type="entry name" value="HTH-type_TetR-like_transc_reg"/>
</dbReference>
<evidence type="ECO:0000256" key="1">
    <source>
        <dbReference type="ARBA" id="ARBA00023125"/>
    </source>
</evidence>
<reference evidence="4 5" key="1">
    <citation type="submission" date="2023-08" db="EMBL/GenBank/DDBJ databases">
        <authorList>
            <person name="Girao M."/>
            <person name="Carvalho M.F."/>
        </authorList>
    </citation>
    <scope>NUCLEOTIDE SEQUENCE [LARGE SCALE GENOMIC DNA]</scope>
    <source>
        <strain evidence="4 5">CT-R113</strain>
    </source>
</reference>
<dbReference type="InterPro" id="IPR041583">
    <property type="entry name" value="TetR_C_31"/>
</dbReference>
<dbReference type="PANTHER" id="PTHR30055:SF231">
    <property type="entry name" value="TRANSCRIPTIONAL REGULATORY PROTEIN (PROBABLY DEOR-FAMILY)-RELATED"/>
    <property type="match status" value="1"/>
</dbReference>
<feature type="domain" description="HTH tetR-type" evidence="3">
    <location>
        <begin position="18"/>
        <end position="78"/>
    </location>
</feature>
<keyword evidence="5" id="KW-1185">Reference proteome</keyword>
<organism evidence="4 5">
    <name type="scientific">Nocardiopsis codii</name>
    <dbReference type="NCBI Taxonomy" id="3065942"/>
    <lineage>
        <taxon>Bacteria</taxon>
        <taxon>Bacillati</taxon>
        <taxon>Actinomycetota</taxon>
        <taxon>Actinomycetes</taxon>
        <taxon>Streptosporangiales</taxon>
        <taxon>Nocardiopsidaceae</taxon>
        <taxon>Nocardiopsis</taxon>
    </lineage>
</organism>
<protein>
    <submittedName>
        <fullName evidence="4">TetR family transcriptional regulator</fullName>
    </submittedName>
</protein>
<dbReference type="InterPro" id="IPR036271">
    <property type="entry name" value="Tet_transcr_reg_TetR-rel_C_sf"/>
</dbReference>
<dbReference type="Proteomes" id="UP001356095">
    <property type="component" value="Unassembled WGS sequence"/>
</dbReference>
<dbReference type="SUPFAM" id="SSF46689">
    <property type="entry name" value="Homeodomain-like"/>
    <property type="match status" value="1"/>
</dbReference>
<evidence type="ECO:0000259" key="3">
    <source>
        <dbReference type="PROSITE" id="PS50977"/>
    </source>
</evidence>
<sequence>MGVTPDEETTDGRRLKGLQRRRLLLDATMRLVEREGVAAVSQRRVAAEAGVPPSTVTYYYAAVDDLLVDALTRVNDTYVEALKALPHDADSALRGLAELIADAGAGAGSGRASAVAEYELFLLAARRPALRPQIDRWNRAVDAFLAPHLPDPDDRQAASATVDGLFLRACTDPGLNADGVHRVLTRLLVLRSSPAPRNGPAERR</sequence>
<keyword evidence="1 2" id="KW-0238">DNA-binding</keyword>
<evidence type="ECO:0000313" key="4">
    <source>
        <dbReference type="EMBL" id="MEE2041535.1"/>
    </source>
</evidence>
<dbReference type="PANTHER" id="PTHR30055">
    <property type="entry name" value="HTH-TYPE TRANSCRIPTIONAL REGULATOR RUTR"/>
    <property type="match status" value="1"/>
</dbReference>
<name>A0ABU7KH47_9ACTN</name>
<dbReference type="Pfam" id="PF17940">
    <property type="entry name" value="TetR_C_31"/>
    <property type="match status" value="1"/>
</dbReference>
<gene>
    <name evidence="4" type="ORF">Q8791_30370</name>
</gene>
<feature type="DNA-binding region" description="H-T-H motif" evidence="2">
    <location>
        <begin position="41"/>
        <end position="60"/>
    </location>
</feature>